<name>M1YZL4_NITG3</name>
<dbReference type="AlphaFoldDB" id="M1YZL4"/>
<comment type="caution">
    <text evidence="3">The sequence shown here is derived from an EMBL/GenBank/DDBJ whole genome shotgun (WGS) entry which is preliminary data.</text>
</comment>
<dbReference type="InParanoid" id="M1YZL4"/>
<evidence type="ECO:0000313" key="3">
    <source>
        <dbReference type="EMBL" id="CCQ90946.1"/>
    </source>
</evidence>
<evidence type="ECO:0000256" key="1">
    <source>
        <dbReference type="SAM" id="MobiDB-lite"/>
    </source>
</evidence>
<dbReference type="InterPro" id="IPR027268">
    <property type="entry name" value="Peptidase_M4/M1_CTD_sf"/>
</dbReference>
<dbReference type="HOGENOM" id="CLU_014353_0_0_0"/>
<dbReference type="STRING" id="1266370.NITGR_500011"/>
<evidence type="ECO:0000256" key="2">
    <source>
        <dbReference type="SAM" id="SignalP"/>
    </source>
</evidence>
<dbReference type="SUPFAM" id="SSF55486">
    <property type="entry name" value="Metalloproteases ('zincins'), catalytic domain"/>
    <property type="match status" value="1"/>
</dbReference>
<evidence type="ECO:0000313" key="4">
    <source>
        <dbReference type="Proteomes" id="UP000011704"/>
    </source>
</evidence>
<sequence>MKRLLTFTLILVCLTASVSAFAQSFHRPINHKLSVTLDPDRHHAQIEDTLTLYPNSLSGESLTFTLHAAYNIIKVEIPHQGEWKTEVTKVEDAAGDLPPRQHIVIQKPDGKKWPDFLQVLFRYEGRYHDPLRPESDSGREAVPGEESEKDTGIFLSSESYFYPRLENKSGESLMTFALGVATPRDLKVISQGKRIRETTHNGPRHTLWQCDDPMQEIYIVADRYIEYKDRYEDVTLYAFLRSPDEALAQKYLDAAKSYIRFYDRLLGEYPFVKFALVENSVQTGYGMPSFTLLGSRIIRFPFILHTSFPHEILHNWWGNGVYVDASGGNWSEGLTAYLADHLLQQLDGHGPDYRFQQLIKYLNYVNTSNEIPIAKFMSRHSMASQAIGYGKLLMVLNMLRLEVGDKIFLEALADFYFTQRFHRAGFEHLRAHFELYHGRRLDTFFRQWIEEKGAPELELTNTTVEPFPDAYRLTLEIKQKQTRPLFAFQLPVAVWYEGADQPKIELVSIDPQPVQHVNVFVDDEPKAVMLDPYYDVFRKLDRREVPASIGQTYGDGKAVAVMPSVSSRDLIEGFHAFATSVDNLSDMVLDQVYDFDNNTAAWVFGRHNLKAQALLPKLAEYGVHPGELGITVNGKLYMYEENSFIFTVPNPENPEHSVTWVVPHTASVIPGLMRKLPHYGKYGYLVFSGFAPDNQEKGVWPGDRSALMNTFVTGDYTLPPRPPLTPTRPE</sequence>
<keyword evidence="2" id="KW-0732">Signal</keyword>
<organism evidence="3 4">
    <name type="scientific">Nitrospina gracilis (strain 3/211)</name>
    <dbReference type="NCBI Taxonomy" id="1266370"/>
    <lineage>
        <taxon>Bacteria</taxon>
        <taxon>Pseudomonadati</taxon>
        <taxon>Nitrospinota/Tectimicrobiota group</taxon>
        <taxon>Nitrospinota</taxon>
        <taxon>Nitrospinia</taxon>
        <taxon>Nitrospinales</taxon>
        <taxon>Nitrospinaceae</taxon>
        <taxon>Nitrospina</taxon>
    </lineage>
</organism>
<dbReference type="Gene3D" id="1.10.390.10">
    <property type="entry name" value="Neutral Protease Domain 2"/>
    <property type="match status" value="1"/>
</dbReference>
<dbReference type="RefSeq" id="WP_005009126.1">
    <property type="nucleotide sequence ID" value="NZ_HG422173.1"/>
</dbReference>
<dbReference type="OrthoDB" id="9762302at2"/>
<keyword evidence="4" id="KW-1185">Reference proteome</keyword>
<dbReference type="Proteomes" id="UP000011704">
    <property type="component" value="Unassembled WGS sequence"/>
</dbReference>
<feature type="region of interest" description="Disordered" evidence="1">
    <location>
        <begin position="131"/>
        <end position="150"/>
    </location>
</feature>
<accession>M1YZL4</accession>
<feature type="signal peptide" evidence="2">
    <location>
        <begin position="1"/>
        <end position="22"/>
    </location>
</feature>
<feature type="chain" id="PRO_5004019800" evidence="2">
    <location>
        <begin position="23"/>
        <end position="730"/>
    </location>
</feature>
<reference evidence="3 4" key="1">
    <citation type="journal article" date="2013" name="Front. Microbiol.">
        <title>The genome of Nitrospina gracilis illuminates the metabolism and evolution of the major marine nitrite oxidizer.</title>
        <authorList>
            <person name="Luecker S."/>
            <person name="Nowka B."/>
            <person name="Rattei T."/>
            <person name="Spieck E."/>
            <person name="and Daims H."/>
        </authorList>
    </citation>
    <scope>NUCLEOTIDE SEQUENCE [LARGE SCALE GENOMIC DNA]</scope>
    <source>
        <strain evidence="3 4">3/211</strain>
    </source>
</reference>
<gene>
    <name evidence="3" type="ORF">NITGR_500011</name>
</gene>
<protein>
    <submittedName>
        <fullName evidence="3">Uncharacterized protein</fullName>
    </submittedName>
</protein>
<dbReference type="EMBL" id="CAQJ01000056">
    <property type="protein sequence ID" value="CCQ90946.1"/>
    <property type="molecule type" value="Genomic_DNA"/>
</dbReference>
<proteinExistence type="predicted"/>